<dbReference type="PANTHER" id="PTHR46268">
    <property type="entry name" value="STRESS RESPONSE PROTEIN NHAX"/>
    <property type="match status" value="1"/>
</dbReference>
<dbReference type="PANTHER" id="PTHR46268:SF6">
    <property type="entry name" value="UNIVERSAL STRESS PROTEIN UP12"/>
    <property type="match status" value="1"/>
</dbReference>
<dbReference type="Pfam" id="PF00582">
    <property type="entry name" value="Usp"/>
    <property type="match status" value="1"/>
</dbReference>
<proteinExistence type="inferred from homology"/>
<reference evidence="4" key="1">
    <citation type="submission" date="2015-11" db="EMBL/GenBank/DDBJ databases">
        <authorList>
            <person name="Varghese N."/>
        </authorList>
    </citation>
    <scope>NUCLEOTIDE SEQUENCE [LARGE SCALE GENOMIC DNA]</scope>
    <source>
        <strain evidence="4">DSM 45899</strain>
    </source>
</reference>
<name>A0A0S4QU59_9ACTN</name>
<dbReference type="InterPro" id="IPR006015">
    <property type="entry name" value="Universal_stress_UspA"/>
</dbReference>
<dbReference type="PRINTS" id="PR01438">
    <property type="entry name" value="UNVRSLSTRESS"/>
</dbReference>
<comment type="similarity">
    <text evidence="1">Belongs to the universal stress protein A family.</text>
</comment>
<feature type="domain" description="UspA" evidence="2">
    <location>
        <begin position="9"/>
        <end position="141"/>
    </location>
</feature>
<evidence type="ECO:0000313" key="4">
    <source>
        <dbReference type="Proteomes" id="UP000198802"/>
    </source>
</evidence>
<organism evidence="3 4">
    <name type="scientific">Parafrankia irregularis</name>
    <dbReference type="NCBI Taxonomy" id="795642"/>
    <lineage>
        <taxon>Bacteria</taxon>
        <taxon>Bacillati</taxon>
        <taxon>Actinomycetota</taxon>
        <taxon>Actinomycetes</taxon>
        <taxon>Frankiales</taxon>
        <taxon>Frankiaceae</taxon>
        <taxon>Parafrankia</taxon>
    </lineage>
</organism>
<dbReference type="AlphaFoldDB" id="A0A0S4QU59"/>
<evidence type="ECO:0000313" key="3">
    <source>
        <dbReference type="EMBL" id="CUU59136.1"/>
    </source>
</evidence>
<dbReference type="SUPFAM" id="SSF52402">
    <property type="entry name" value="Adenine nucleotide alpha hydrolases-like"/>
    <property type="match status" value="1"/>
</dbReference>
<sequence length="161" mass="17184">MGEQRSHPRIVVGADGKAPSVAALRWAVPQAQATGAIIDIVTGWQVPATILVTRTYTEGDYMEDARRALERTVDEALVNVPAVHIEKYLVPERPALALTRTAEDADLLVVGGHGRDFPGMRLGSVASYCVRNAPCPVVVVRGTFTEAQTQPSMTGSPAAVH</sequence>
<dbReference type="Gene3D" id="3.40.50.620">
    <property type="entry name" value="HUPs"/>
    <property type="match status" value="1"/>
</dbReference>
<accession>A0A0S4QU59</accession>
<dbReference type="EMBL" id="FAOZ01000025">
    <property type="protein sequence ID" value="CUU59136.1"/>
    <property type="molecule type" value="Genomic_DNA"/>
</dbReference>
<dbReference type="InterPro" id="IPR006016">
    <property type="entry name" value="UspA"/>
</dbReference>
<dbReference type="Proteomes" id="UP000198802">
    <property type="component" value="Unassembled WGS sequence"/>
</dbReference>
<keyword evidence="4" id="KW-1185">Reference proteome</keyword>
<evidence type="ECO:0000259" key="2">
    <source>
        <dbReference type="Pfam" id="PF00582"/>
    </source>
</evidence>
<dbReference type="InterPro" id="IPR014729">
    <property type="entry name" value="Rossmann-like_a/b/a_fold"/>
</dbReference>
<gene>
    <name evidence="3" type="ORF">Ga0074812_12525</name>
</gene>
<evidence type="ECO:0000256" key="1">
    <source>
        <dbReference type="ARBA" id="ARBA00008791"/>
    </source>
</evidence>
<protein>
    <submittedName>
        <fullName evidence="3">Nucleotide-binding universal stress protein, UspA family</fullName>
    </submittedName>
</protein>
<dbReference type="RefSeq" id="WP_063793346.1">
    <property type="nucleotide sequence ID" value="NZ_FAOZ01000025.1"/>
</dbReference>
<dbReference type="CDD" id="cd00293">
    <property type="entry name" value="USP-like"/>
    <property type="match status" value="1"/>
</dbReference>